<name>A0AAE1VHI3_9SOLA</name>
<evidence type="ECO:0000256" key="1">
    <source>
        <dbReference type="SAM" id="Phobius"/>
    </source>
</evidence>
<dbReference type="PANTHER" id="PTHR33512:SF12">
    <property type="match status" value="1"/>
</dbReference>
<feature type="transmembrane region" description="Helical" evidence="1">
    <location>
        <begin position="253"/>
        <end position="273"/>
    </location>
</feature>
<keyword evidence="3" id="KW-1185">Reference proteome</keyword>
<keyword evidence="1" id="KW-0812">Transmembrane</keyword>
<gene>
    <name evidence="2" type="ORF">RND71_009758</name>
</gene>
<keyword evidence="1" id="KW-1133">Transmembrane helix</keyword>
<evidence type="ECO:0000313" key="3">
    <source>
        <dbReference type="Proteomes" id="UP001291623"/>
    </source>
</evidence>
<evidence type="ECO:0000313" key="2">
    <source>
        <dbReference type="EMBL" id="KAK4370283.1"/>
    </source>
</evidence>
<organism evidence="2 3">
    <name type="scientific">Anisodus tanguticus</name>
    <dbReference type="NCBI Taxonomy" id="243964"/>
    <lineage>
        <taxon>Eukaryota</taxon>
        <taxon>Viridiplantae</taxon>
        <taxon>Streptophyta</taxon>
        <taxon>Embryophyta</taxon>
        <taxon>Tracheophyta</taxon>
        <taxon>Spermatophyta</taxon>
        <taxon>Magnoliopsida</taxon>
        <taxon>eudicotyledons</taxon>
        <taxon>Gunneridae</taxon>
        <taxon>Pentapetalae</taxon>
        <taxon>asterids</taxon>
        <taxon>lamiids</taxon>
        <taxon>Solanales</taxon>
        <taxon>Solanaceae</taxon>
        <taxon>Solanoideae</taxon>
        <taxon>Hyoscyameae</taxon>
        <taxon>Anisodus</taxon>
    </lineage>
</organism>
<feature type="transmembrane region" description="Helical" evidence="1">
    <location>
        <begin position="24"/>
        <end position="44"/>
    </location>
</feature>
<dbReference type="InterPro" id="IPR010605">
    <property type="entry name" value="DUF1191"/>
</dbReference>
<dbReference type="PANTHER" id="PTHR33512">
    <property type="entry name" value="PROTEIN, PUTATIVE (DUF1191)-RELATED"/>
    <property type="match status" value="1"/>
</dbReference>
<sequence>MSFSLFFLLPITQPRYSPNMMHSVGYIYTILWLLIFVVIGSESINSQSSAKRSLDSLFQEYAFKALAWPRTKTGTAYEGSVPSNLTGIRISALMLRRDSLKWRGYGYYHEFLIPTGITEEPYVTRIVLVYQNLGNWSSLYYPLPGYIYQTPVLGIMAYDAMDMCAKNKPELQIHALENPIHIRFSNVQPAPEGSLLECVYFKSNNSIEFGNVTNGNVCSTRKQGHFAIVAEVKVAPSPAPSNDGNNNQLSSEVWTISLGFLGFAFLGVLFVVAQKFVLVERRVILEDSAAIIVPLLGAANEVPMPEEDLSRSLPENDYAITPLPENDYVPRINQQL</sequence>
<accession>A0AAE1VHI3</accession>
<dbReference type="AlphaFoldDB" id="A0AAE1VHI3"/>
<dbReference type="GO" id="GO:0016020">
    <property type="term" value="C:membrane"/>
    <property type="evidence" value="ECO:0007669"/>
    <property type="project" value="TreeGrafter"/>
</dbReference>
<keyword evidence="1" id="KW-0472">Membrane</keyword>
<dbReference type="Pfam" id="PF06697">
    <property type="entry name" value="DUF1191"/>
    <property type="match status" value="1"/>
</dbReference>
<protein>
    <submittedName>
        <fullName evidence="2">Uncharacterized protein</fullName>
    </submittedName>
</protein>
<dbReference type="EMBL" id="JAVYJV010000005">
    <property type="protein sequence ID" value="KAK4370283.1"/>
    <property type="molecule type" value="Genomic_DNA"/>
</dbReference>
<dbReference type="Proteomes" id="UP001291623">
    <property type="component" value="Unassembled WGS sequence"/>
</dbReference>
<reference evidence="2" key="1">
    <citation type="submission" date="2023-12" db="EMBL/GenBank/DDBJ databases">
        <title>Genome assembly of Anisodus tanguticus.</title>
        <authorList>
            <person name="Wang Y.-J."/>
        </authorList>
    </citation>
    <scope>NUCLEOTIDE SEQUENCE</scope>
    <source>
        <strain evidence="2">KB-2021</strain>
        <tissue evidence="2">Leaf</tissue>
    </source>
</reference>
<comment type="caution">
    <text evidence="2">The sequence shown here is derived from an EMBL/GenBank/DDBJ whole genome shotgun (WGS) entry which is preliminary data.</text>
</comment>
<proteinExistence type="predicted"/>